<dbReference type="RefSeq" id="WP_131553771.1">
    <property type="nucleotide sequence ID" value="NZ_SJSK01000003.1"/>
</dbReference>
<dbReference type="AlphaFoldDB" id="A0A4R0MTK8"/>
<sequence>MIEALFRWTFEIWYQAFIAFFVFFNLIYWLITLTGLALFKKIAKTKQLTKIETSLYQGQTKREIWQSICSIFVFSLQGILIQQGLVYDWFQISYAFNWWFLLQVLVLFLWNEIHFYCCHYLLHTKWMMRNIHRVHHHSIETTVFSTFSFHWAEAFLLGTVILFPLFVYPFQAAAILALPVMSLIINLLGHCNYDLFATHDPKHVLKFSYRHGMHHKKGRGNLGFLLPWLDTLCRTSI</sequence>
<keyword evidence="2 5" id="KW-0812">Transmembrane</keyword>
<evidence type="ECO:0000256" key="5">
    <source>
        <dbReference type="SAM" id="Phobius"/>
    </source>
</evidence>
<comment type="caution">
    <text evidence="7">The sequence shown here is derived from an EMBL/GenBank/DDBJ whole genome shotgun (WGS) entry which is preliminary data.</text>
</comment>
<dbReference type="GO" id="GO:0008610">
    <property type="term" value="P:lipid biosynthetic process"/>
    <property type="evidence" value="ECO:0007669"/>
    <property type="project" value="InterPro"/>
</dbReference>
<dbReference type="InterPro" id="IPR050307">
    <property type="entry name" value="Sterol_Desaturase_Related"/>
</dbReference>
<feature type="domain" description="Fatty acid hydroxylase" evidence="6">
    <location>
        <begin position="104"/>
        <end position="235"/>
    </location>
</feature>
<gene>
    <name evidence="7" type="ORF">EZ428_13930</name>
</gene>
<reference evidence="7 8" key="1">
    <citation type="submission" date="2019-02" db="EMBL/GenBank/DDBJ databases">
        <title>Pedobacter sp. RP-1-13 sp. nov., isolated from Arctic soil.</title>
        <authorList>
            <person name="Dahal R.H."/>
        </authorList>
    </citation>
    <scope>NUCLEOTIDE SEQUENCE [LARGE SCALE GENOMIC DNA]</scope>
    <source>
        <strain evidence="7 8">RP-1-13</strain>
    </source>
</reference>
<feature type="transmembrane region" description="Helical" evidence="5">
    <location>
        <begin position="12"/>
        <end position="39"/>
    </location>
</feature>
<dbReference type="Pfam" id="PF04116">
    <property type="entry name" value="FA_hydroxylase"/>
    <property type="match status" value="1"/>
</dbReference>
<feature type="transmembrane region" description="Helical" evidence="5">
    <location>
        <begin position="64"/>
        <end position="86"/>
    </location>
</feature>
<evidence type="ECO:0000256" key="1">
    <source>
        <dbReference type="ARBA" id="ARBA00004370"/>
    </source>
</evidence>
<feature type="transmembrane region" description="Helical" evidence="5">
    <location>
        <begin position="98"/>
        <end position="122"/>
    </location>
</feature>
<dbReference type="GO" id="GO:0016491">
    <property type="term" value="F:oxidoreductase activity"/>
    <property type="evidence" value="ECO:0007669"/>
    <property type="project" value="InterPro"/>
</dbReference>
<accession>A0A4R0MTK8</accession>
<comment type="subcellular location">
    <subcellularLocation>
        <location evidence="1">Membrane</location>
    </subcellularLocation>
</comment>
<protein>
    <submittedName>
        <fullName evidence="7">Fatty acid hydroxylase family protein</fullName>
    </submittedName>
</protein>
<evidence type="ECO:0000256" key="4">
    <source>
        <dbReference type="ARBA" id="ARBA00023136"/>
    </source>
</evidence>
<proteinExistence type="predicted"/>
<name>A0A4R0MTK8_9SPHI</name>
<dbReference type="InterPro" id="IPR006694">
    <property type="entry name" value="Fatty_acid_hydroxylase"/>
</dbReference>
<organism evidence="7 8">
    <name type="scientific">Pedobacter frigiditerrae</name>
    <dbReference type="NCBI Taxonomy" id="2530452"/>
    <lineage>
        <taxon>Bacteria</taxon>
        <taxon>Pseudomonadati</taxon>
        <taxon>Bacteroidota</taxon>
        <taxon>Sphingobacteriia</taxon>
        <taxon>Sphingobacteriales</taxon>
        <taxon>Sphingobacteriaceae</taxon>
        <taxon>Pedobacter</taxon>
    </lineage>
</organism>
<evidence type="ECO:0000256" key="2">
    <source>
        <dbReference type="ARBA" id="ARBA00022692"/>
    </source>
</evidence>
<dbReference type="EMBL" id="SJSK01000003">
    <property type="protein sequence ID" value="TCC90370.1"/>
    <property type="molecule type" value="Genomic_DNA"/>
</dbReference>
<dbReference type="Proteomes" id="UP000292884">
    <property type="component" value="Unassembled WGS sequence"/>
</dbReference>
<keyword evidence="3 5" id="KW-1133">Transmembrane helix</keyword>
<dbReference type="PANTHER" id="PTHR11863">
    <property type="entry name" value="STEROL DESATURASE"/>
    <property type="match status" value="1"/>
</dbReference>
<keyword evidence="4 5" id="KW-0472">Membrane</keyword>
<evidence type="ECO:0000259" key="6">
    <source>
        <dbReference type="Pfam" id="PF04116"/>
    </source>
</evidence>
<feature type="transmembrane region" description="Helical" evidence="5">
    <location>
        <begin position="172"/>
        <end position="189"/>
    </location>
</feature>
<evidence type="ECO:0000313" key="8">
    <source>
        <dbReference type="Proteomes" id="UP000292884"/>
    </source>
</evidence>
<keyword evidence="8" id="KW-1185">Reference proteome</keyword>
<dbReference type="OrthoDB" id="9770329at2"/>
<feature type="transmembrane region" description="Helical" evidence="5">
    <location>
        <begin position="143"/>
        <end position="166"/>
    </location>
</feature>
<dbReference type="GO" id="GO:0016020">
    <property type="term" value="C:membrane"/>
    <property type="evidence" value="ECO:0007669"/>
    <property type="project" value="UniProtKB-SubCell"/>
</dbReference>
<dbReference type="GO" id="GO:0005506">
    <property type="term" value="F:iron ion binding"/>
    <property type="evidence" value="ECO:0007669"/>
    <property type="project" value="InterPro"/>
</dbReference>
<evidence type="ECO:0000313" key="7">
    <source>
        <dbReference type="EMBL" id="TCC90370.1"/>
    </source>
</evidence>
<evidence type="ECO:0000256" key="3">
    <source>
        <dbReference type="ARBA" id="ARBA00022989"/>
    </source>
</evidence>